<keyword evidence="4 8" id="KW-0378">Hydrolase</keyword>
<comment type="similarity">
    <text evidence="1">Belongs to the peptidase C40 family.</text>
</comment>
<evidence type="ECO:0000259" key="7">
    <source>
        <dbReference type="PROSITE" id="PS51935"/>
    </source>
</evidence>
<dbReference type="PANTHER" id="PTHR47360">
    <property type="entry name" value="MUREIN DD-ENDOPEPTIDASE MEPS/MUREIN LD-CARBOXYPEPTIDASE"/>
    <property type="match status" value="1"/>
</dbReference>
<dbReference type="PANTHER" id="PTHR47360:SF1">
    <property type="entry name" value="ENDOPEPTIDASE NLPC-RELATED"/>
    <property type="match status" value="1"/>
</dbReference>
<dbReference type="InterPro" id="IPR038765">
    <property type="entry name" value="Papain-like_cys_pep_sf"/>
</dbReference>
<evidence type="ECO:0000256" key="2">
    <source>
        <dbReference type="ARBA" id="ARBA00022670"/>
    </source>
</evidence>
<dbReference type="RefSeq" id="WP_126600682.1">
    <property type="nucleotide sequence ID" value="NZ_LR134510.1"/>
</dbReference>
<keyword evidence="2" id="KW-0645">Protease</keyword>
<dbReference type="Proteomes" id="UP000279799">
    <property type="component" value="Chromosome"/>
</dbReference>
<dbReference type="OrthoDB" id="9807055at2"/>
<dbReference type="EMBL" id="LR134510">
    <property type="protein sequence ID" value="VEJ10174.1"/>
    <property type="molecule type" value="Genomic_DNA"/>
</dbReference>
<reference evidence="8 9" key="1">
    <citation type="submission" date="2018-12" db="EMBL/GenBank/DDBJ databases">
        <authorList>
            <consortium name="Pathogen Informatics"/>
        </authorList>
    </citation>
    <scope>NUCLEOTIDE SEQUENCE [LARGE SCALE GENOMIC DNA]</scope>
    <source>
        <strain evidence="8 9">NCTC12871</strain>
    </source>
</reference>
<gene>
    <name evidence="8" type="primary">spr</name>
    <name evidence="8" type="ORF">NCTC12871_01684</name>
</gene>
<keyword evidence="9" id="KW-1185">Reference proteome</keyword>
<evidence type="ECO:0000313" key="8">
    <source>
        <dbReference type="EMBL" id="VEJ10174.1"/>
    </source>
</evidence>
<dbReference type="Gene3D" id="3.90.1720.10">
    <property type="entry name" value="endopeptidase domain like (from Nostoc punctiforme)"/>
    <property type="match status" value="1"/>
</dbReference>
<organism evidence="8 9">
    <name type="scientific">Actinobacillus delphinicola</name>
    <dbReference type="NCBI Taxonomy" id="51161"/>
    <lineage>
        <taxon>Bacteria</taxon>
        <taxon>Pseudomonadati</taxon>
        <taxon>Pseudomonadota</taxon>
        <taxon>Gammaproteobacteria</taxon>
        <taxon>Pasteurellales</taxon>
        <taxon>Pasteurellaceae</taxon>
        <taxon>Actinobacillus</taxon>
    </lineage>
</organism>
<dbReference type="AlphaFoldDB" id="A0A448TW70"/>
<accession>A0A448TW70</accession>
<feature type="chain" id="PRO_5018970073" evidence="6">
    <location>
        <begin position="20"/>
        <end position="163"/>
    </location>
</feature>
<dbReference type="KEGG" id="adp:NCTC12871_01684"/>
<dbReference type="PROSITE" id="PS51935">
    <property type="entry name" value="NLPC_P60"/>
    <property type="match status" value="1"/>
</dbReference>
<keyword evidence="5" id="KW-0788">Thiol protease</keyword>
<evidence type="ECO:0000256" key="6">
    <source>
        <dbReference type="SAM" id="SignalP"/>
    </source>
</evidence>
<dbReference type="EC" id="3.4.-.-" evidence="8"/>
<dbReference type="SUPFAM" id="SSF54001">
    <property type="entry name" value="Cysteine proteinases"/>
    <property type="match status" value="1"/>
</dbReference>
<dbReference type="GO" id="GO:0006508">
    <property type="term" value="P:proteolysis"/>
    <property type="evidence" value="ECO:0007669"/>
    <property type="project" value="UniProtKB-KW"/>
</dbReference>
<evidence type="ECO:0000256" key="3">
    <source>
        <dbReference type="ARBA" id="ARBA00022729"/>
    </source>
</evidence>
<dbReference type="GO" id="GO:0008234">
    <property type="term" value="F:cysteine-type peptidase activity"/>
    <property type="evidence" value="ECO:0007669"/>
    <property type="project" value="UniProtKB-KW"/>
</dbReference>
<evidence type="ECO:0000313" key="9">
    <source>
        <dbReference type="Proteomes" id="UP000279799"/>
    </source>
</evidence>
<dbReference type="InterPro" id="IPR000064">
    <property type="entry name" value="NLP_P60_dom"/>
</dbReference>
<evidence type="ECO:0000256" key="1">
    <source>
        <dbReference type="ARBA" id="ARBA00007074"/>
    </source>
</evidence>
<feature type="domain" description="NlpC/P60" evidence="7">
    <location>
        <begin position="40"/>
        <end position="158"/>
    </location>
</feature>
<name>A0A448TW70_9PAST</name>
<protein>
    <submittedName>
        <fullName evidence="8">NLP/P60 protein</fullName>
        <ecNumber evidence="8">3.4.-.-</ecNumber>
    </submittedName>
</protein>
<proteinExistence type="inferred from homology"/>
<dbReference type="InterPro" id="IPR052062">
    <property type="entry name" value="Murein_DD/LD_carboxypeptidase"/>
</dbReference>
<dbReference type="Pfam" id="PF00877">
    <property type="entry name" value="NLPC_P60"/>
    <property type="match status" value="1"/>
</dbReference>
<keyword evidence="3 6" id="KW-0732">Signal</keyword>
<evidence type="ECO:0000256" key="5">
    <source>
        <dbReference type="ARBA" id="ARBA00022807"/>
    </source>
</evidence>
<sequence length="163" mass="18797">MYFVSQFLRSAFVTLTASACLWGCSSDIPPEPELSVKQQMNLRTQIMKGYQQWRGVPYRYGGESRRGMDCSAFVQTIFRNNLGMRLPRSTSQQKNLGKPVEKKELQIGDLIFFNRNTHVGIYVGNGRFVHASTRKGITIAELNNVYFKNRYTQSRRIIFPKKS</sequence>
<evidence type="ECO:0000256" key="4">
    <source>
        <dbReference type="ARBA" id="ARBA00022801"/>
    </source>
</evidence>
<feature type="signal peptide" evidence="6">
    <location>
        <begin position="1"/>
        <end position="19"/>
    </location>
</feature>